<dbReference type="OMA" id="RIAKQIM"/>
<dbReference type="EMBL" id="CP019290">
    <property type="protein sequence ID" value="AXX59948.1"/>
    <property type="molecule type" value="Genomic_DNA"/>
</dbReference>
<evidence type="ECO:0000313" key="2">
    <source>
        <dbReference type="EMBL" id="POB42723.1"/>
    </source>
</evidence>
<evidence type="ECO:0000313" key="4">
    <source>
        <dbReference type="Proteomes" id="UP000263418"/>
    </source>
</evidence>
<accession>A0A1W6M3L1</accession>
<protein>
    <submittedName>
        <fullName evidence="2">Chromosome partitioning protein ParB</fullName>
    </submittedName>
</protein>
<reference evidence="1 4" key="1">
    <citation type="submission" date="2017-01" db="EMBL/GenBank/DDBJ databases">
        <title>Complete Genome Sequence of Vibrio vulnificus FORC_053.</title>
        <authorList>
            <consortium name="Food-borne Pathogen Omics Research Center"/>
            <person name="Chung H.Y."/>
            <person name="Na E.J."/>
            <person name="Song J.S."/>
            <person name="Kim H."/>
            <person name="Lee J.-H."/>
            <person name="Ryu S."/>
            <person name="Choi S.H."/>
        </authorList>
    </citation>
    <scope>NUCLEOTIDE SEQUENCE [LARGE SCALE GENOMIC DNA]</scope>
    <source>
        <strain evidence="1 4">FORC_053</strain>
    </source>
</reference>
<dbReference type="KEGG" id="vvl:VV93_v1c14570"/>
<proteinExistence type="predicted"/>
<dbReference type="Proteomes" id="UP000263418">
    <property type="component" value="Chromosome 1"/>
</dbReference>
<evidence type="ECO:0000313" key="3">
    <source>
        <dbReference type="Proteomes" id="UP000237466"/>
    </source>
</evidence>
<reference evidence="2 3" key="2">
    <citation type="journal article" date="2018" name="Front. Microbiol.">
        <title>Phylogeny of Vibrio vulnificus from the Analysis of the Core-Genome: Implications for Intra-Species Taxonomy.</title>
        <authorList>
            <person name="Roig F.J."/>
            <person name="Gonzalez-Candelas F."/>
            <person name="Sanjuan E."/>
            <person name="Fouz B."/>
            <person name="Feil E.J."/>
            <person name="Llorens C."/>
            <person name="Baker-Austin C."/>
            <person name="Oliver J.D."/>
            <person name="Danin-Poleg Y."/>
            <person name="Gibas C.J."/>
            <person name="Kashi Y."/>
            <person name="Gulig P.A."/>
            <person name="Morrison S.S."/>
            <person name="Amaro C."/>
        </authorList>
    </citation>
    <scope>NUCLEOTIDE SEQUENCE [LARGE SCALE GENOMIC DNA]</scope>
    <source>
        <strain evidence="2 3">CECT4608</strain>
    </source>
</reference>
<gene>
    <name evidence="2" type="ORF">CRN52_21520</name>
    <name evidence="1" type="ORF">FORC53_1609</name>
</gene>
<dbReference type="AlphaFoldDB" id="A0A1W6M3L1"/>
<name>A0A1W6M3L1_VIBVL</name>
<dbReference type="RefSeq" id="WP_011080549.1">
    <property type="nucleotide sequence ID" value="NZ_AP026552.1"/>
</dbReference>
<dbReference type="EMBL" id="PDGH01000142">
    <property type="protein sequence ID" value="POB42723.1"/>
    <property type="molecule type" value="Genomic_DNA"/>
</dbReference>
<evidence type="ECO:0000313" key="1">
    <source>
        <dbReference type="EMBL" id="AXX59948.1"/>
    </source>
</evidence>
<sequence>MSKQRYIEINDNEKSIWSIERIWALAESLPVEELPIDEIKGPDEVTWFSMEGPMPTCREIAKHCQRINNADLSYPVILTSDYKVFDGMHRIAKKIMLGEETIQVRRFRENPPADEVIVLAVDQA</sequence>
<organism evidence="2 3">
    <name type="scientific">Vibrio vulnificus</name>
    <dbReference type="NCBI Taxonomy" id="672"/>
    <lineage>
        <taxon>Bacteria</taxon>
        <taxon>Pseudomonadati</taxon>
        <taxon>Pseudomonadota</taxon>
        <taxon>Gammaproteobacteria</taxon>
        <taxon>Vibrionales</taxon>
        <taxon>Vibrionaceae</taxon>
        <taxon>Vibrio</taxon>
    </lineage>
</organism>
<dbReference type="Proteomes" id="UP000237466">
    <property type="component" value="Unassembled WGS sequence"/>
</dbReference>